<evidence type="ECO:0000256" key="4">
    <source>
        <dbReference type="ARBA" id="ARBA00022729"/>
    </source>
</evidence>
<reference evidence="8 9" key="1">
    <citation type="submission" date="2018-03" db="EMBL/GenBank/DDBJ databases">
        <title>Whole genome analyses suggest that Burkholderia sensu lato contains two further novel genera in the rhizoxinica-symbiotica group Mycetohabitans gen. nov., and Trinickia gen. nov.: implications for the evolution of diazotrophy and nodulation in the Burkholderiaceae.</title>
        <authorList>
            <person name="Estrada De Los Santos P."/>
            <person name="Palmer M."/>
            <person name="Chavez-Ramirez B."/>
            <person name="Steenkamp E.T."/>
            <person name="Hirsch A.M."/>
            <person name="Manyaka P."/>
            <person name="Maluk M."/>
            <person name="Lafos M."/>
            <person name="Crook M."/>
            <person name="Gross E."/>
            <person name="Simon M.F."/>
            <person name="Bueno Dos Reis Junior F."/>
            <person name="Poole P.S."/>
            <person name="Venter S.N."/>
            <person name="James E.K."/>
        </authorList>
    </citation>
    <scope>NUCLEOTIDE SEQUENCE [LARGE SCALE GENOMIC DNA]</scope>
    <source>
        <strain evidence="8 9">JPY-366</strain>
    </source>
</reference>
<evidence type="ECO:0000256" key="3">
    <source>
        <dbReference type="ARBA" id="ARBA00022679"/>
    </source>
</evidence>
<dbReference type="Proteomes" id="UP000240638">
    <property type="component" value="Unassembled WGS sequence"/>
</dbReference>
<dbReference type="UniPathway" id="UPA00286"/>
<evidence type="ECO:0000259" key="7">
    <source>
        <dbReference type="Pfam" id="PF16822"/>
    </source>
</evidence>
<sequence>MRRLTNRIVLPVVFFLLLSLPVLWFGRPSFVPALEENRAPTPFPRYTLYWFRHFERWFDDRFGMRDALVYYGSRLQMARTGSPMDPEVVAGRDGWFFFDRHYSPGHPHFAEMFGQTPLPDSELQTIARNLTLARERLKSCGIPFYLVLAPDKQSIYPEKLWVRPPESAVTRTDQLVRYLASTDPALKVIDLREPLIAAKATQSYDLYKRTDTHWNTLGAFIGYRAITKQLVADGITKDSRHVRFDDYRIARHPFDGGDIVVNLLSLRGYFKDYVITLDPVEPRRAYSINLPGWPAQGAEFTSTENPAASGRLLLLRDSFAGELMPFLAQDFNRMYSFAEHRVDGARVRRAKPDVAMLEIVERNLESLEDGPTNLDQACKPISSPAS</sequence>
<keyword evidence="6" id="KW-0016">Alginate biosynthesis</keyword>
<accession>A0A2T3XZX3</accession>
<evidence type="ECO:0000256" key="1">
    <source>
        <dbReference type="ARBA" id="ARBA00004418"/>
    </source>
</evidence>
<dbReference type="GO" id="GO:0042597">
    <property type="term" value="C:periplasmic space"/>
    <property type="evidence" value="ECO:0007669"/>
    <property type="project" value="UniProtKB-SubCell"/>
</dbReference>
<protein>
    <submittedName>
        <fullName evidence="8">Alginate O-acetyltransferase</fullName>
    </submittedName>
</protein>
<gene>
    <name evidence="8" type="ORF">C9I57_05360</name>
</gene>
<dbReference type="RefSeq" id="WP_107149593.1">
    <property type="nucleotide sequence ID" value="NZ_PYUC01000002.1"/>
</dbReference>
<dbReference type="InterPro" id="IPR031811">
    <property type="entry name" value="ALGX/ALGJ_SGNH-like"/>
</dbReference>
<dbReference type="EMBL" id="PYUC01000002">
    <property type="protein sequence ID" value="PTB22038.1"/>
    <property type="molecule type" value="Genomic_DNA"/>
</dbReference>
<dbReference type="GO" id="GO:0016740">
    <property type="term" value="F:transferase activity"/>
    <property type="evidence" value="ECO:0007669"/>
    <property type="project" value="UniProtKB-KW"/>
</dbReference>
<organism evidence="8 9">
    <name type="scientific">Trinickia symbiotica</name>
    <dbReference type="NCBI Taxonomy" id="863227"/>
    <lineage>
        <taxon>Bacteria</taxon>
        <taxon>Pseudomonadati</taxon>
        <taxon>Pseudomonadota</taxon>
        <taxon>Betaproteobacteria</taxon>
        <taxon>Burkholderiales</taxon>
        <taxon>Burkholderiaceae</taxon>
        <taxon>Trinickia</taxon>
    </lineage>
</organism>
<evidence type="ECO:0000256" key="2">
    <source>
        <dbReference type="ARBA" id="ARBA00005182"/>
    </source>
</evidence>
<dbReference type="Pfam" id="PF16822">
    <property type="entry name" value="ALGX"/>
    <property type="match status" value="1"/>
</dbReference>
<keyword evidence="3 8" id="KW-0808">Transferase</keyword>
<keyword evidence="4" id="KW-0732">Signal</keyword>
<keyword evidence="5" id="KW-0574">Periplasm</keyword>
<comment type="caution">
    <text evidence="8">The sequence shown here is derived from an EMBL/GenBank/DDBJ whole genome shotgun (WGS) entry which is preliminary data.</text>
</comment>
<evidence type="ECO:0000313" key="9">
    <source>
        <dbReference type="Proteomes" id="UP000240638"/>
    </source>
</evidence>
<dbReference type="GO" id="GO:0042121">
    <property type="term" value="P:alginic acid biosynthetic process"/>
    <property type="evidence" value="ECO:0007669"/>
    <property type="project" value="UniProtKB-UniPathway"/>
</dbReference>
<comment type="subcellular location">
    <subcellularLocation>
        <location evidence="1">Periplasm</location>
    </subcellularLocation>
</comment>
<dbReference type="AlphaFoldDB" id="A0A2T3XZX3"/>
<evidence type="ECO:0000256" key="5">
    <source>
        <dbReference type="ARBA" id="ARBA00022764"/>
    </source>
</evidence>
<evidence type="ECO:0000256" key="6">
    <source>
        <dbReference type="ARBA" id="ARBA00022841"/>
    </source>
</evidence>
<evidence type="ECO:0000313" key="8">
    <source>
        <dbReference type="EMBL" id="PTB22038.1"/>
    </source>
</evidence>
<comment type="pathway">
    <text evidence="2">Glycan biosynthesis; alginate biosynthesis.</text>
</comment>
<name>A0A2T3XZX3_9BURK</name>
<feature type="domain" description="AlgX/AlgJ SGNH hydrolase-like" evidence="7">
    <location>
        <begin position="88"/>
        <end position="233"/>
    </location>
</feature>
<proteinExistence type="predicted"/>